<dbReference type="EC" id="2.7.1.71" evidence="7"/>
<name>A0ABT4VEB4_9HELI</name>
<evidence type="ECO:0000256" key="3">
    <source>
        <dbReference type="ARBA" id="ARBA00022741"/>
    </source>
</evidence>
<comment type="similarity">
    <text evidence="7">Belongs to the shikimate kinase family.</text>
</comment>
<gene>
    <name evidence="7" type="primary">aroK</name>
    <name evidence="8" type="ORF">PF021_04920</name>
</gene>
<sequence>MNSNNIVLIGFMGSGKSTIARCLYQHTKKMVLDSDIIISNNENLDIKDIFLKYGEEYFRKLELEFCNFIKDNVKNSIISTGGGMPSVCNVKDIGKVFFLDLPFKEIENRLKDSKNRPLFSDTKKAKLLYEQRQEIYKSSCHFIINANKTPREITQEILQKI</sequence>
<comment type="pathway">
    <text evidence="7">Metabolic intermediate biosynthesis; chorismate biosynthesis; chorismate from D-erythrose 4-phosphate and phosphoenolpyruvate: step 5/7.</text>
</comment>
<feature type="binding site" evidence="7">
    <location>
        <position position="17"/>
    </location>
    <ligand>
        <name>Mg(2+)</name>
        <dbReference type="ChEBI" id="CHEBI:18420"/>
    </ligand>
</feature>
<keyword evidence="7" id="KW-0460">Magnesium</keyword>
<keyword evidence="9" id="KW-1185">Reference proteome</keyword>
<evidence type="ECO:0000256" key="4">
    <source>
        <dbReference type="ARBA" id="ARBA00022777"/>
    </source>
</evidence>
<keyword evidence="1 7" id="KW-0028">Amino-acid biosynthesis</keyword>
<comment type="subcellular location">
    <subcellularLocation>
        <location evidence="7">Cytoplasm</location>
    </subcellularLocation>
</comment>
<keyword evidence="7" id="KW-0479">Metal-binding</keyword>
<dbReference type="EMBL" id="JAQHXR010000002">
    <property type="protein sequence ID" value="MDA3969015.1"/>
    <property type="molecule type" value="Genomic_DNA"/>
</dbReference>
<comment type="caution">
    <text evidence="7">Lacks conserved residue(s) required for the propagation of feature annotation.</text>
</comment>
<dbReference type="InterPro" id="IPR031322">
    <property type="entry name" value="Shikimate/glucono_kinase"/>
</dbReference>
<comment type="function">
    <text evidence="7">Catalyzes the specific phosphorylation of the 3-hydroxyl group of shikimic acid using ATP as a cosubstrate.</text>
</comment>
<feature type="binding site" evidence="7">
    <location>
        <position position="35"/>
    </location>
    <ligand>
        <name>substrate</name>
    </ligand>
</feature>
<protein>
    <recommendedName>
        <fullName evidence="7">Shikimate kinase</fullName>
        <shortName evidence="7">SK</shortName>
        <ecNumber evidence="7">2.7.1.71</ecNumber>
    </recommendedName>
</protein>
<dbReference type="RefSeq" id="WP_271021305.1">
    <property type="nucleotide sequence ID" value="NZ_JAQHXR010000002.1"/>
</dbReference>
<dbReference type="GO" id="GO:0016301">
    <property type="term" value="F:kinase activity"/>
    <property type="evidence" value="ECO:0007669"/>
    <property type="project" value="UniProtKB-KW"/>
</dbReference>
<dbReference type="InterPro" id="IPR027417">
    <property type="entry name" value="P-loop_NTPase"/>
</dbReference>
<accession>A0ABT4VEB4</accession>
<proteinExistence type="inferred from homology"/>
<comment type="subunit">
    <text evidence="7">Monomer.</text>
</comment>
<dbReference type="PRINTS" id="PR01100">
    <property type="entry name" value="SHIKIMTKNASE"/>
</dbReference>
<dbReference type="PANTHER" id="PTHR21087:SF16">
    <property type="entry name" value="SHIKIMATE KINASE 1, CHLOROPLASTIC"/>
    <property type="match status" value="1"/>
</dbReference>
<reference evidence="8 9" key="1">
    <citation type="submission" date="2023-01" db="EMBL/GenBank/DDBJ databases">
        <title>Description of Helicobacter ibis sp. nov. isolated from faecal droppings of black-faced ibis (Theristicus melanopis).</title>
        <authorList>
            <person name="Lopez-Cantillo M."/>
            <person name="Vidal-Veuthey B."/>
            <person name="Mella A."/>
            <person name="De La Haba R."/>
            <person name="Collado L."/>
        </authorList>
    </citation>
    <scope>NUCLEOTIDE SEQUENCE [LARGE SCALE GENOMIC DNA]</scope>
    <source>
        <strain evidence="8 9">A82</strain>
    </source>
</reference>
<dbReference type="SUPFAM" id="SSF52540">
    <property type="entry name" value="P-loop containing nucleoside triphosphate hydrolases"/>
    <property type="match status" value="1"/>
</dbReference>
<keyword evidence="5 7" id="KW-0067">ATP-binding</keyword>
<evidence type="ECO:0000256" key="2">
    <source>
        <dbReference type="ARBA" id="ARBA00022679"/>
    </source>
</evidence>
<dbReference type="PANTHER" id="PTHR21087">
    <property type="entry name" value="SHIKIMATE KINASE"/>
    <property type="match status" value="1"/>
</dbReference>
<evidence type="ECO:0000256" key="6">
    <source>
        <dbReference type="ARBA" id="ARBA00023141"/>
    </source>
</evidence>
<dbReference type="HAMAP" id="MF_00109">
    <property type="entry name" value="Shikimate_kinase"/>
    <property type="match status" value="1"/>
</dbReference>
<feature type="binding site" evidence="7">
    <location>
        <position position="132"/>
    </location>
    <ligand>
        <name>substrate</name>
    </ligand>
</feature>
<feature type="binding site" evidence="7">
    <location>
        <position position="116"/>
    </location>
    <ligand>
        <name>ATP</name>
        <dbReference type="ChEBI" id="CHEBI:30616"/>
    </ligand>
</feature>
<keyword evidence="7" id="KW-0963">Cytoplasm</keyword>
<organism evidence="8 9">
    <name type="scientific">Helicobacter ibis</name>
    <dbReference type="NCBI Taxonomy" id="2962633"/>
    <lineage>
        <taxon>Bacteria</taxon>
        <taxon>Pseudomonadati</taxon>
        <taxon>Campylobacterota</taxon>
        <taxon>Epsilonproteobacteria</taxon>
        <taxon>Campylobacterales</taxon>
        <taxon>Helicobacteraceae</taxon>
        <taxon>Helicobacter</taxon>
    </lineage>
</organism>
<keyword evidence="2 7" id="KW-0808">Transferase</keyword>
<feature type="binding site" evidence="7">
    <location>
        <position position="82"/>
    </location>
    <ligand>
        <name>substrate</name>
    </ligand>
</feature>
<evidence type="ECO:0000256" key="7">
    <source>
        <dbReference type="HAMAP-Rule" id="MF_00109"/>
    </source>
</evidence>
<dbReference type="Pfam" id="PF01202">
    <property type="entry name" value="SKI"/>
    <property type="match status" value="1"/>
</dbReference>
<keyword evidence="3 7" id="KW-0547">Nucleotide-binding</keyword>
<keyword evidence="4 7" id="KW-0418">Kinase</keyword>
<dbReference type="Proteomes" id="UP001210261">
    <property type="component" value="Unassembled WGS sequence"/>
</dbReference>
<evidence type="ECO:0000313" key="9">
    <source>
        <dbReference type="Proteomes" id="UP001210261"/>
    </source>
</evidence>
<keyword evidence="6 7" id="KW-0057">Aromatic amino acid biosynthesis</keyword>
<comment type="catalytic activity">
    <reaction evidence="7">
        <text>shikimate + ATP = 3-phosphoshikimate + ADP + H(+)</text>
        <dbReference type="Rhea" id="RHEA:13121"/>
        <dbReference type="ChEBI" id="CHEBI:15378"/>
        <dbReference type="ChEBI" id="CHEBI:30616"/>
        <dbReference type="ChEBI" id="CHEBI:36208"/>
        <dbReference type="ChEBI" id="CHEBI:145989"/>
        <dbReference type="ChEBI" id="CHEBI:456216"/>
        <dbReference type="EC" id="2.7.1.71"/>
    </reaction>
</comment>
<dbReference type="CDD" id="cd00464">
    <property type="entry name" value="SK"/>
    <property type="match status" value="1"/>
</dbReference>
<comment type="cofactor">
    <cofactor evidence="7">
        <name>Mg(2+)</name>
        <dbReference type="ChEBI" id="CHEBI:18420"/>
    </cofactor>
    <text evidence="7">Binds 1 Mg(2+) ion per subunit.</text>
</comment>
<feature type="binding site" evidence="7">
    <location>
        <position position="59"/>
    </location>
    <ligand>
        <name>substrate</name>
    </ligand>
</feature>
<evidence type="ECO:0000256" key="1">
    <source>
        <dbReference type="ARBA" id="ARBA00022605"/>
    </source>
</evidence>
<feature type="binding site" evidence="7">
    <location>
        <begin position="13"/>
        <end position="18"/>
    </location>
    <ligand>
        <name>ATP</name>
        <dbReference type="ChEBI" id="CHEBI:30616"/>
    </ligand>
</feature>
<comment type="caution">
    <text evidence="8">The sequence shown here is derived from an EMBL/GenBank/DDBJ whole genome shotgun (WGS) entry which is preliminary data.</text>
</comment>
<dbReference type="InterPro" id="IPR000623">
    <property type="entry name" value="Shikimate_kinase/TSH1"/>
</dbReference>
<evidence type="ECO:0000313" key="8">
    <source>
        <dbReference type="EMBL" id="MDA3969015.1"/>
    </source>
</evidence>
<evidence type="ECO:0000256" key="5">
    <source>
        <dbReference type="ARBA" id="ARBA00022840"/>
    </source>
</evidence>
<dbReference type="Gene3D" id="3.40.50.300">
    <property type="entry name" value="P-loop containing nucleotide triphosphate hydrolases"/>
    <property type="match status" value="1"/>
</dbReference>